<dbReference type="SMART" id="SM00885">
    <property type="entry name" value="D5_N"/>
    <property type="match status" value="1"/>
</dbReference>
<evidence type="ECO:0000313" key="5">
    <source>
        <dbReference type="EMBL" id="QHS95836.1"/>
    </source>
</evidence>
<dbReference type="PANTHER" id="PTHR35372:SF2">
    <property type="entry name" value="SF3 HELICASE DOMAIN-CONTAINING PROTEIN"/>
    <property type="match status" value="1"/>
</dbReference>
<dbReference type="InterPro" id="IPR014818">
    <property type="entry name" value="Phage/plasmid_primase_P4_C"/>
</dbReference>
<dbReference type="InterPro" id="IPR014015">
    <property type="entry name" value="Helicase_SF3_DNA-vir"/>
</dbReference>
<dbReference type="Pfam" id="PF08706">
    <property type="entry name" value="D5_N"/>
    <property type="match status" value="1"/>
</dbReference>
<dbReference type="InterPro" id="IPR006500">
    <property type="entry name" value="Helicase_put_C_phage/plasmid"/>
</dbReference>
<accession>A0A6C0BUB2</accession>
<dbReference type="PROSITE" id="PS51206">
    <property type="entry name" value="SF3_HELICASE_1"/>
    <property type="match status" value="1"/>
</dbReference>
<dbReference type="Pfam" id="PF23162">
    <property type="entry name" value="AEP_C962R"/>
    <property type="match status" value="1"/>
</dbReference>
<dbReference type="GO" id="GO:0016817">
    <property type="term" value="F:hydrolase activity, acting on acid anhydrides"/>
    <property type="evidence" value="ECO:0007669"/>
    <property type="project" value="InterPro"/>
</dbReference>
<organism evidence="5">
    <name type="scientific">viral metagenome</name>
    <dbReference type="NCBI Taxonomy" id="1070528"/>
    <lineage>
        <taxon>unclassified sequences</taxon>
        <taxon>metagenomes</taxon>
        <taxon>organismal metagenomes</taxon>
    </lineage>
</organism>
<evidence type="ECO:0000256" key="1">
    <source>
        <dbReference type="ARBA" id="ARBA00022741"/>
    </source>
</evidence>
<protein>
    <recommendedName>
        <fullName evidence="4">SF3 helicase domain-containing protein</fullName>
    </recommendedName>
</protein>
<dbReference type="Pfam" id="PF08707">
    <property type="entry name" value="PriCT_2"/>
    <property type="match status" value="1"/>
</dbReference>
<keyword evidence="2" id="KW-0378">Hydrolase</keyword>
<reference evidence="5" key="1">
    <citation type="journal article" date="2020" name="Nature">
        <title>Giant virus diversity and host interactions through global metagenomics.</title>
        <authorList>
            <person name="Schulz F."/>
            <person name="Roux S."/>
            <person name="Paez-Espino D."/>
            <person name="Jungbluth S."/>
            <person name="Walsh D.A."/>
            <person name="Denef V.J."/>
            <person name="McMahon K.D."/>
            <person name="Konstantinidis K.T."/>
            <person name="Eloe-Fadrosh E.A."/>
            <person name="Kyrpides N.C."/>
            <person name="Woyke T."/>
        </authorList>
    </citation>
    <scope>NUCLEOTIDE SEQUENCE</scope>
    <source>
        <strain evidence="5">GVMAG-M-3300018868-6</strain>
    </source>
</reference>
<dbReference type="InterPro" id="IPR014819">
    <property type="entry name" value="PriCT_2"/>
</dbReference>
<dbReference type="PANTHER" id="PTHR35372">
    <property type="entry name" value="ATP BINDING PROTEIN-RELATED"/>
    <property type="match status" value="1"/>
</dbReference>
<proteinExistence type="predicted"/>
<dbReference type="InterPro" id="IPR027417">
    <property type="entry name" value="P-loop_NTPase"/>
</dbReference>
<dbReference type="Gene3D" id="3.40.50.300">
    <property type="entry name" value="P-loop containing nucleotide triphosphate hydrolases"/>
    <property type="match status" value="1"/>
</dbReference>
<dbReference type="AlphaFoldDB" id="A0A6C0BUB2"/>
<keyword evidence="1" id="KW-0547">Nucleotide-binding</keyword>
<evidence type="ECO:0000256" key="2">
    <source>
        <dbReference type="ARBA" id="ARBA00022801"/>
    </source>
</evidence>
<dbReference type="GO" id="GO:0005524">
    <property type="term" value="F:ATP binding"/>
    <property type="evidence" value="ECO:0007669"/>
    <property type="project" value="UniProtKB-KW"/>
</dbReference>
<feature type="domain" description="SF3 helicase" evidence="4">
    <location>
        <begin position="653"/>
        <end position="814"/>
    </location>
</feature>
<dbReference type="InterPro" id="IPR056443">
    <property type="entry name" value="AEP_C962R"/>
</dbReference>
<dbReference type="InterPro" id="IPR051620">
    <property type="entry name" value="ORF904-like_C"/>
</dbReference>
<dbReference type="EMBL" id="MN739258">
    <property type="protein sequence ID" value="QHS95836.1"/>
    <property type="molecule type" value="Genomic_DNA"/>
</dbReference>
<dbReference type="NCBIfam" id="TIGR01613">
    <property type="entry name" value="primase_Cterm"/>
    <property type="match status" value="1"/>
</dbReference>
<evidence type="ECO:0000259" key="4">
    <source>
        <dbReference type="PROSITE" id="PS51206"/>
    </source>
</evidence>
<sequence>MANMTATSTSTIKNLDDFLANHKTKIRTEITHTRMPDKDLGIYGGAYCIPKEKMNEFYKLYTKKVFIDKKNEHLTECQLKGDSDKKRPIVLDFDFRYEASIIERQHSSEHLNDLVELVVETLNKIIEIPRKKAFDVYVMEKEDVNVVCEDDKEETKDGIHLFIGIAADKKVQMILREELLKDIANVFGELPLTNGYDSVIDAGISDGHTNWTVYGSRKPGHQAYQVTKYFSLEYTNEGEIEWDELKDLSRVNSKPMEIAMKLSVRNDGYEQFPIRDAFQKRYDNVSASDKKRKLKVSGGGGDDIKSQVLGGVPISYLEEHKYEGITCVDDLEEITNYYIDHLEEDKYKSRDVHAYVMALPEKYYDNYQEWIRVGWALHNTNPQLFLTWMLFSSKSQGKFRVFDIPTHYETWVHMRYNNDTFKTFSDKSIIYWLKRDAPEEYTRINRQTTDYYLMKSLEAESPAECDIARVLYSLYKEKFRCASIKNKVWYEFINGRWVEIDSGTTLRTKISREVFSLYAGKSSELGPKTACADGDSEEEKKLASYYRKLCTRLTNLSLQLKKTTFKNNVMREACDEFYEEDFLDKLDINPYLMCFENGVVDFKEKRFRKGMPEDYLSLSTGTNYTEYNANNPKMVHAREEINTFMRQLFPDEELNKYAWDHLASVLIGVNLNQTFNCYLGGGRNGKSKLTKLMSMILGKYQGVVPISLVTSKRQNIGACSPEIAHLKGIRYAVMQEPSKGDILNDGIMKEITGSDPITGRALWQDEVTFVPQLTLVVCTNNMFELRSTDDGTMRRFRLVDFKSKFVETPDSSSKYEFLVDLKIEEKFIDWAPVFMDMLVKRAYQTDGFVKDCPMVMHSTQKYEQQQNHVKAFFNEKIVKDDNGTVKKTELAEEFKAWFDVEQGKGAKAPKTKELYDYITKITGTEATKGGWKGYRIVYDDNAENID</sequence>
<keyword evidence="3" id="KW-0067">ATP-binding</keyword>
<evidence type="ECO:0000256" key="3">
    <source>
        <dbReference type="ARBA" id="ARBA00022840"/>
    </source>
</evidence>
<name>A0A6C0BUB2_9ZZZZ</name>